<sequence length="227" mass="26582">MKKLIQLIQIAKRDLNMEDDVYRANLKAWAGCDSTTQMDKKQLDKVIKGMEKLGFKKQKPVRRKVDQALLDKEPLLKKLGQVWTVMKAHKLIENGSYIALEKWAAKQSKGLNDGKEIERLDWMVPIANQLIERLKRYHLRLMKQAMMVKIPAVLRYYKELKTDELDEPSEMFAIQTKLQASRLNMPTHMQRVRYLDLLQAYEDCNEFIRRFGKSSDDIKGVSNAKAR</sequence>
<comment type="caution">
    <text evidence="1">The sequence shown here is derived from an EMBL/GenBank/DDBJ whole genome shotgun (WGS) entry which is preliminary data.</text>
</comment>
<accession>A0ABQ1TZQ5</accession>
<dbReference type="RefSeq" id="WP_029773209.1">
    <property type="nucleotide sequence ID" value="NZ_BMIT01000017.1"/>
</dbReference>
<evidence type="ECO:0008006" key="3">
    <source>
        <dbReference type="Google" id="ProtNLM"/>
    </source>
</evidence>
<dbReference type="Proteomes" id="UP000638462">
    <property type="component" value="Unassembled WGS sequence"/>
</dbReference>
<keyword evidence="2" id="KW-1185">Reference proteome</keyword>
<proteinExistence type="predicted"/>
<organism evidence="1 2">
    <name type="scientific">Pseudoalteromonas gelatinilytica</name>
    <dbReference type="NCBI Taxonomy" id="1703256"/>
    <lineage>
        <taxon>Bacteria</taxon>
        <taxon>Pseudomonadati</taxon>
        <taxon>Pseudomonadota</taxon>
        <taxon>Gammaproteobacteria</taxon>
        <taxon>Alteromonadales</taxon>
        <taxon>Pseudoalteromonadaceae</taxon>
        <taxon>Pseudoalteromonas</taxon>
    </lineage>
</organism>
<protein>
    <recommendedName>
        <fullName evidence="3">Regulatory protein GemA</fullName>
    </recommendedName>
</protein>
<dbReference type="InterPro" id="IPR009363">
    <property type="entry name" value="Phage_Mu_Gp16"/>
</dbReference>
<dbReference type="EMBL" id="BMIT01000017">
    <property type="protein sequence ID" value="GGF07276.1"/>
    <property type="molecule type" value="Genomic_DNA"/>
</dbReference>
<gene>
    <name evidence="1" type="ORF">GCM10008027_35230</name>
</gene>
<evidence type="ECO:0000313" key="1">
    <source>
        <dbReference type="EMBL" id="GGF07276.1"/>
    </source>
</evidence>
<evidence type="ECO:0000313" key="2">
    <source>
        <dbReference type="Proteomes" id="UP000638462"/>
    </source>
</evidence>
<dbReference type="Pfam" id="PF06252">
    <property type="entry name" value="GemA"/>
    <property type="match status" value="1"/>
</dbReference>
<name>A0ABQ1TZQ5_9GAMM</name>
<reference evidence="2" key="1">
    <citation type="journal article" date="2019" name="Int. J. Syst. Evol. Microbiol.">
        <title>The Global Catalogue of Microorganisms (GCM) 10K type strain sequencing project: providing services to taxonomists for standard genome sequencing and annotation.</title>
        <authorList>
            <consortium name="The Broad Institute Genomics Platform"/>
            <consortium name="The Broad Institute Genome Sequencing Center for Infectious Disease"/>
            <person name="Wu L."/>
            <person name="Ma J."/>
        </authorList>
    </citation>
    <scope>NUCLEOTIDE SEQUENCE [LARGE SCALE GENOMIC DNA]</scope>
    <source>
        <strain evidence="2">CGMCC 1.15394</strain>
    </source>
</reference>